<dbReference type="Gene3D" id="3.40.630.30">
    <property type="match status" value="2"/>
</dbReference>
<comment type="caution">
    <text evidence="4">The sequence shown here is derived from an EMBL/GenBank/DDBJ whole genome shotgun (WGS) entry which is preliminary data.</text>
</comment>
<evidence type="ECO:0000259" key="3">
    <source>
        <dbReference type="PROSITE" id="PS51186"/>
    </source>
</evidence>
<evidence type="ECO:0000313" key="5">
    <source>
        <dbReference type="Proteomes" id="UP000005326"/>
    </source>
</evidence>
<dbReference type="GO" id="GO:0016747">
    <property type="term" value="F:acyltransferase activity, transferring groups other than amino-acyl groups"/>
    <property type="evidence" value="ECO:0007669"/>
    <property type="project" value="InterPro"/>
</dbReference>
<dbReference type="InterPro" id="IPR016181">
    <property type="entry name" value="Acyl_CoA_acyltransferase"/>
</dbReference>
<dbReference type="SUPFAM" id="SSF55729">
    <property type="entry name" value="Acyl-CoA N-acyltransferases (Nat)"/>
    <property type="match status" value="2"/>
</dbReference>
<proteinExistence type="predicted"/>
<keyword evidence="2" id="KW-0012">Acyltransferase</keyword>
<organism evidence="4 5">
    <name type="scientific">[Eubacterium] siraeum DSM 15702</name>
    <dbReference type="NCBI Taxonomy" id="428128"/>
    <lineage>
        <taxon>Bacteria</taxon>
        <taxon>Bacillati</taxon>
        <taxon>Bacillota</taxon>
        <taxon>Clostridia</taxon>
        <taxon>Eubacteriales</taxon>
        <taxon>Oscillospiraceae</taxon>
        <taxon>Oscillospiraceae incertae sedis</taxon>
    </lineage>
</organism>
<keyword evidence="5" id="KW-1185">Reference proteome</keyword>
<reference evidence="4" key="1">
    <citation type="submission" date="2007-10" db="EMBL/GenBank/DDBJ databases">
        <authorList>
            <person name="Fulton L."/>
            <person name="Clifton S."/>
            <person name="Fulton B."/>
            <person name="Xu J."/>
            <person name="Minx P."/>
            <person name="Pepin K.H."/>
            <person name="Johnson M."/>
            <person name="Thiruvilangam P."/>
            <person name="Bhonagiri V."/>
            <person name="Nash W.E."/>
            <person name="Mardis E.R."/>
            <person name="Wilson R.K."/>
        </authorList>
    </citation>
    <scope>NUCLEOTIDE SEQUENCE [LARGE SCALE GENOMIC DNA]</scope>
    <source>
        <strain evidence="4">DSM 15702</strain>
    </source>
</reference>
<dbReference type="InterPro" id="IPR050680">
    <property type="entry name" value="YpeA/RimI_acetyltransf"/>
</dbReference>
<reference evidence="4" key="2">
    <citation type="submission" date="2014-06" db="EMBL/GenBank/DDBJ databases">
        <title>Draft genome sequence of Eubacterium siraeum (DSM 15702).</title>
        <authorList>
            <person name="Sudarsanam P."/>
            <person name="Ley R."/>
            <person name="Guruge J."/>
            <person name="Turnbaugh P.J."/>
            <person name="Mahowald M."/>
            <person name="Liep D."/>
            <person name="Gordon J."/>
        </authorList>
    </citation>
    <scope>NUCLEOTIDE SEQUENCE</scope>
    <source>
        <strain evidence="4">DSM 15702</strain>
    </source>
</reference>
<dbReference type="Pfam" id="PF00583">
    <property type="entry name" value="Acetyltransf_1"/>
    <property type="match status" value="2"/>
</dbReference>
<feature type="domain" description="N-acetyltransferase" evidence="3">
    <location>
        <begin position="176"/>
        <end position="325"/>
    </location>
</feature>
<dbReference type="Proteomes" id="UP000005326">
    <property type="component" value="Unassembled WGS sequence"/>
</dbReference>
<evidence type="ECO:0000256" key="1">
    <source>
        <dbReference type="ARBA" id="ARBA00022679"/>
    </source>
</evidence>
<evidence type="ECO:0000313" key="4">
    <source>
        <dbReference type="EMBL" id="EDS01541.1"/>
    </source>
</evidence>
<dbReference type="AlphaFoldDB" id="B0MLC2"/>
<keyword evidence="1" id="KW-0808">Transferase</keyword>
<dbReference type="InterPro" id="IPR000182">
    <property type="entry name" value="GNAT_dom"/>
</dbReference>
<name>B0MLC2_9FIRM</name>
<sequence length="325" mass="37025">MNKLNFIKADKPYRSNTTDSGKITVAVREFITTTLAEKIATALWNKPELADSIIRFNYDNKIKNDCFNVIALNETGDVVGRLFCIQNAEDAGLWYYGDLFVAPDYTGKRISKRLLETAEQALSDKWCHTLRCYVEPDNKESLRLQREYGFTECEYKTFNNLINSGQLMFEKPIVTFNAVAVTEKNGARYITDIFNENAHLLHSEIIPYSEWCSLISANDTDEKHFLIRKGAVPCGYLKINGLEDGNDGWISILAVASAFQRKGIGKYAVSYAESFLKKQGKLCVKIHTTTDNYPARKLYEKCGYLLCNSTNTYTAKDKLTYFKQI</sequence>
<dbReference type="CDD" id="cd04301">
    <property type="entry name" value="NAT_SF"/>
    <property type="match status" value="2"/>
</dbReference>
<protein>
    <submittedName>
        <fullName evidence="4">Acetyltransferase, GNAT family</fullName>
    </submittedName>
</protein>
<gene>
    <name evidence="4" type="ORF">EUBSIR_00616</name>
</gene>
<evidence type="ECO:0000256" key="2">
    <source>
        <dbReference type="ARBA" id="ARBA00023315"/>
    </source>
</evidence>
<accession>B0MLC2</accession>
<dbReference type="EMBL" id="ABCA03000036">
    <property type="protein sequence ID" value="EDS01541.1"/>
    <property type="molecule type" value="Genomic_DNA"/>
</dbReference>
<feature type="domain" description="N-acetyltransferase" evidence="3">
    <location>
        <begin position="25"/>
        <end position="174"/>
    </location>
</feature>
<dbReference type="PROSITE" id="PS51186">
    <property type="entry name" value="GNAT"/>
    <property type="match status" value="2"/>
</dbReference>
<dbReference type="PANTHER" id="PTHR43420">
    <property type="entry name" value="ACETYLTRANSFERASE"/>
    <property type="match status" value="1"/>
</dbReference>